<gene>
    <name evidence="2" type="primary">SCPL48</name>
    <name evidence="2" type="ORF">GWK47_019427</name>
</gene>
<accession>A0A8J4XU20</accession>
<dbReference type="OrthoDB" id="443318at2759"/>
<keyword evidence="3" id="KW-1185">Reference proteome</keyword>
<dbReference type="GO" id="GO:0004185">
    <property type="term" value="F:serine-type carboxypeptidase activity"/>
    <property type="evidence" value="ECO:0007669"/>
    <property type="project" value="InterPro"/>
</dbReference>
<dbReference type="GO" id="GO:0006508">
    <property type="term" value="P:proteolysis"/>
    <property type="evidence" value="ECO:0007669"/>
    <property type="project" value="InterPro"/>
</dbReference>
<sequence length="106" mass="12387">MEWDWWIEGGVEWDWWIEEGMEWDWWIEGGIEWDWWIEGGRDRVGLTKEVNVLFVDNPVGTGYSYVQDLKLLPKNNSAIAADLVTFMAGFFKKAVTSYTRPGPVLV</sequence>
<name>A0A8J4XU20_CHIOP</name>
<evidence type="ECO:0000313" key="2">
    <source>
        <dbReference type="EMBL" id="KAG0711956.1"/>
    </source>
</evidence>
<comment type="similarity">
    <text evidence="1">Belongs to the peptidase S10 family.</text>
</comment>
<proteinExistence type="inferred from homology"/>
<protein>
    <submittedName>
        <fullName evidence="2">Serine carboxypeptidase-like 48</fullName>
    </submittedName>
</protein>
<reference evidence="2" key="1">
    <citation type="submission" date="2020-07" db="EMBL/GenBank/DDBJ databases">
        <title>The High-quality genome of the commercially important snow crab, Chionoecetes opilio.</title>
        <authorList>
            <person name="Jeong J.-H."/>
            <person name="Ryu S."/>
        </authorList>
    </citation>
    <scope>NUCLEOTIDE SEQUENCE</scope>
    <source>
        <strain evidence="2">MADBK_172401_WGS</strain>
        <tissue evidence="2">Digestive gland</tissue>
    </source>
</reference>
<dbReference type="InterPro" id="IPR001563">
    <property type="entry name" value="Peptidase_S10"/>
</dbReference>
<evidence type="ECO:0000313" key="3">
    <source>
        <dbReference type="Proteomes" id="UP000770661"/>
    </source>
</evidence>
<dbReference type="Pfam" id="PF00450">
    <property type="entry name" value="Peptidase_S10"/>
    <property type="match status" value="1"/>
</dbReference>
<keyword evidence="2" id="KW-0378">Hydrolase</keyword>
<organism evidence="2 3">
    <name type="scientific">Chionoecetes opilio</name>
    <name type="common">Atlantic snow crab</name>
    <name type="synonym">Cancer opilio</name>
    <dbReference type="NCBI Taxonomy" id="41210"/>
    <lineage>
        <taxon>Eukaryota</taxon>
        <taxon>Metazoa</taxon>
        <taxon>Ecdysozoa</taxon>
        <taxon>Arthropoda</taxon>
        <taxon>Crustacea</taxon>
        <taxon>Multicrustacea</taxon>
        <taxon>Malacostraca</taxon>
        <taxon>Eumalacostraca</taxon>
        <taxon>Eucarida</taxon>
        <taxon>Decapoda</taxon>
        <taxon>Pleocyemata</taxon>
        <taxon>Brachyura</taxon>
        <taxon>Eubrachyura</taxon>
        <taxon>Majoidea</taxon>
        <taxon>Majidae</taxon>
        <taxon>Chionoecetes</taxon>
    </lineage>
</organism>
<comment type="caution">
    <text evidence="2">The sequence shown here is derived from an EMBL/GenBank/DDBJ whole genome shotgun (WGS) entry which is preliminary data.</text>
</comment>
<dbReference type="EMBL" id="JACEEZ010022822">
    <property type="protein sequence ID" value="KAG0711956.1"/>
    <property type="molecule type" value="Genomic_DNA"/>
</dbReference>
<keyword evidence="2" id="KW-0645">Protease</keyword>
<dbReference type="SUPFAM" id="SSF53474">
    <property type="entry name" value="alpha/beta-Hydrolases"/>
    <property type="match status" value="1"/>
</dbReference>
<evidence type="ECO:0000256" key="1">
    <source>
        <dbReference type="ARBA" id="ARBA00009431"/>
    </source>
</evidence>
<dbReference type="Proteomes" id="UP000770661">
    <property type="component" value="Unassembled WGS sequence"/>
</dbReference>
<dbReference type="AlphaFoldDB" id="A0A8J4XU20"/>
<dbReference type="Gene3D" id="3.40.50.1820">
    <property type="entry name" value="alpha/beta hydrolase"/>
    <property type="match status" value="1"/>
</dbReference>
<keyword evidence="2" id="KW-0121">Carboxypeptidase</keyword>
<dbReference type="InterPro" id="IPR029058">
    <property type="entry name" value="AB_hydrolase_fold"/>
</dbReference>